<dbReference type="EMBL" id="FOTF01000013">
    <property type="protein sequence ID" value="SFL29974.1"/>
    <property type="molecule type" value="Genomic_DNA"/>
</dbReference>
<dbReference type="RefSeq" id="WP_090189982.1">
    <property type="nucleotide sequence ID" value="NZ_CAXIDI010000011.1"/>
</dbReference>
<protein>
    <recommendedName>
        <fullName evidence="3">FlgN protein</fullName>
    </recommendedName>
</protein>
<reference evidence="1 2" key="1">
    <citation type="submission" date="2016-10" db="EMBL/GenBank/DDBJ databases">
        <authorList>
            <person name="de Groot N.N."/>
        </authorList>
    </citation>
    <scope>NUCLEOTIDE SEQUENCE [LARGE SCALE GENOMIC DNA]</scope>
    <source>
        <strain evidence="1 2">DSM 16199</strain>
    </source>
</reference>
<dbReference type="Proteomes" id="UP000199550">
    <property type="component" value="Unassembled WGS sequence"/>
</dbReference>
<evidence type="ECO:0008006" key="3">
    <source>
        <dbReference type="Google" id="ProtNLM"/>
    </source>
</evidence>
<accession>A0A1I4GIS2</accession>
<sequence>MTDRRKVLVAIDALGSILRQEIAAIESGNFAQVVTFSAEKARLSALLEKQLQDDPQSVSKEVLQGLKDLIVRDSQHLQQAQLVTAEIIQEVSNTRKRHSAAGLYGPSGAKRDNSAIGRTLVDKSF</sequence>
<evidence type="ECO:0000313" key="1">
    <source>
        <dbReference type="EMBL" id="SFL29974.1"/>
    </source>
</evidence>
<organism evidence="1 2">
    <name type="scientific">Loktanella salsilacus</name>
    <dbReference type="NCBI Taxonomy" id="195913"/>
    <lineage>
        <taxon>Bacteria</taxon>
        <taxon>Pseudomonadati</taxon>
        <taxon>Pseudomonadota</taxon>
        <taxon>Alphaproteobacteria</taxon>
        <taxon>Rhodobacterales</taxon>
        <taxon>Roseobacteraceae</taxon>
        <taxon>Loktanella</taxon>
    </lineage>
</organism>
<name>A0A1I4GIS2_9RHOB</name>
<proteinExistence type="predicted"/>
<evidence type="ECO:0000313" key="2">
    <source>
        <dbReference type="Proteomes" id="UP000199550"/>
    </source>
</evidence>
<gene>
    <name evidence="1" type="ORF">SAMN04488004_11329</name>
</gene>
<dbReference type="AlphaFoldDB" id="A0A1I4GIS2"/>
<dbReference type="STRING" id="195913.SAMN04488004_11329"/>
<dbReference type="OrthoDB" id="7724694at2"/>
<keyword evidence="2" id="KW-1185">Reference proteome</keyword>